<reference evidence="1" key="1">
    <citation type="submission" date="2021-06" db="EMBL/GenBank/DDBJ databases">
        <title>50 bacteria genomes isolated from Dapeng, Shenzhen, China.</title>
        <authorList>
            <person name="Zheng W."/>
            <person name="Yu S."/>
            <person name="Huang Y."/>
        </authorList>
    </citation>
    <scope>NUCLEOTIDE SEQUENCE</scope>
    <source>
        <strain evidence="1">DP4N28-2</strain>
    </source>
</reference>
<gene>
    <name evidence="1" type="ORF">KUV31_09000</name>
</gene>
<name>A0A9Q3S1J5_9SPHN</name>
<evidence type="ECO:0000313" key="2">
    <source>
        <dbReference type="Proteomes" id="UP000824927"/>
    </source>
</evidence>
<dbReference type="AlphaFoldDB" id="A0A9Q3S1J5"/>
<evidence type="ECO:0000313" key="1">
    <source>
        <dbReference type="EMBL" id="MBY6218479.1"/>
    </source>
</evidence>
<proteinExistence type="predicted"/>
<protein>
    <submittedName>
        <fullName evidence="1">Uncharacterized protein</fullName>
    </submittedName>
</protein>
<dbReference type="RefSeq" id="WP_222405285.1">
    <property type="nucleotide sequence ID" value="NZ_JAHVKP010000001.1"/>
</dbReference>
<organism evidence="1 2">
    <name type="scientific">Qipengyuania aquimaris</name>
    <dbReference type="NCBI Taxonomy" id="255984"/>
    <lineage>
        <taxon>Bacteria</taxon>
        <taxon>Pseudomonadati</taxon>
        <taxon>Pseudomonadota</taxon>
        <taxon>Alphaproteobacteria</taxon>
        <taxon>Sphingomonadales</taxon>
        <taxon>Erythrobacteraceae</taxon>
        <taxon>Qipengyuania</taxon>
    </lineage>
</organism>
<comment type="caution">
    <text evidence="1">The sequence shown here is derived from an EMBL/GenBank/DDBJ whole genome shotgun (WGS) entry which is preliminary data.</text>
</comment>
<sequence>MNLAKGALGLLGTVVIAGWVAYSVSAPRNVENAMNQEMASLDGKSINQVMEESKAEAYAAQCEEVKRLADEEWSRSIEQNRPARMEAFDAQIERFCQ</sequence>
<dbReference type="EMBL" id="JAHVKP010000001">
    <property type="protein sequence ID" value="MBY6218479.1"/>
    <property type="molecule type" value="Genomic_DNA"/>
</dbReference>
<accession>A0A9Q3S1J5</accession>
<dbReference type="Proteomes" id="UP000824927">
    <property type="component" value="Unassembled WGS sequence"/>
</dbReference>